<evidence type="ECO:0000313" key="2">
    <source>
        <dbReference type="EMBL" id="VAV99124.1"/>
    </source>
</evidence>
<feature type="region of interest" description="Disordered" evidence="1">
    <location>
        <begin position="1"/>
        <end position="31"/>
    </location>
</feature>
<evidence type="ECO:0000256" key="1">
    <source>
        <dbReference type="SAM" id="MobiDB-lite"/>
    </source>
</evidence>
<reference evidence="2" key="1">
    <citation type="submission" date="2018-06" db="EMBL/GenBank/DDBJ databases">
        <authorList>
            <person name="Zhirakovskaya E."/>
        </authorList>
    </citation>
    <scope>NUCLEOTIDE SEQUENCE</scope>
</reference>
<gene>
    <name evidence="2" type="ORF">MNBD_ALPHA04-522</name>
</gene>
<name>A0A3B0RYX9_9ZZZZ</name>
<dbReference type="EMBL" id="UOEF01000281">
    <property type="protein sequence ID" value="VAV99124.1"/>
    <property type="molecule type" value="Genomic_DNA"/>
</dbReference>
<organism evidence="2">
    <name type="scientific">hydrothermal vent metagenome</name>
    <dbReference type="NCBI Taxonomy" id="652676"/>
    <lineage>
        <taxon>unclassified sequences</taxon>
        <taxon>metagenomes</taxon>
        <taxon>ecological metagenomes</taxon>
    </lineage>
</organism>
<protein>
    <submittedName>
        <fullName evidence="2">Uncharacterized protein</fullName>
    </submittedName>
</protein>
<proteinExistence type="predicted"/>
<dbReference type="AlphaFoldDB" id="A0A3B0RYX9"/>
<sequence length="31" mass="3582">MAEEGKGDSYYRSQTHDHHQVDRDVEEDCSG</sequence>
<feature type="compositionally biased region" description="Basic and acidic residues" evidence="1">
    <location>
        <begin position="1"/>
        <end position="23"/>
    </location>
</feature>
<accession>A0A3B0RYX9</accession>
<feature type="non-terminal residue" evidence="2">
    <location>
        <position position="31"/>
    </location>
</feature>